<sequence>MDSSALMAILEDEPGSNDLVRAAASSRCRMSVATRLEVSIVADARSTSHGARSDELITALEIVIEPVTEHEGEIARRAYQRYGRGSGSPARLNFGDCFAYALSVAAGEPLLFVGEDFTHTDIVPALARAHRGPTASPPEEVGRAPLRGEVEPAQQLGVERDDDGRQ</sequence>
<evidence type="ECO:0000313" key="1">
    <source>
        <dbReference type="EMBL" id="UUZ45885.1"/>
    </source>
</evidence>
<name>A0AC61U775_9MICO</name>
<dbReference type="Proteomes" id="UP001059663">
    <property type="component" value="Chromosome"/>
</dbReference>
<dbReference type="EMBL" id="CP087977">
    <property type="protein sequence ID" value="UUZ45885.1"/>
    <property type="molecule type" value="Genomic_DNA"/>
</dbReference>
<evidence type="ECO:0000313" key="2">
    <source>
        <dbReference type="Proteomes" id="UP001059663"/>
    </source>
</evidence>
<gene>
    <name evidence="1" type="ORF">LP422_08360</name>
</gene>
<accession>A0AC61U775</accession>
<protein>
    <submittedName>
        <fullName evidence="1">Type II toxin-antitoxin system VapC family toxin</fullName>
    </submittedName>
</protein>
<proteinExistence type="predicted"/>
<reference evidence="1" key="1">
    <citation type="submission" date="2021-11" db="EMBL/GenBank/DDBJ databases">
        <title>Study of the species diversity of bacterial strains isolated from a unique natural object - Shulgan-Tash cave (Bashkiria).</title>
        <authorList>
            <person name="Sazanova A.L."/>
            <person name="Chirak E.R."/>
            <person name="Safronova V.I."/>
        </authorList>
    </citation>
    <scope>NUCLEOTIDE SEQUENCE</scope>
    <source>
        <strain evidence="1">P1</strain>
    </source>
</reference>
<organism evidence="1 2">
    <name type="scientific">Janibacter limosus</name>
    <dbReference type="NCBI Taxonomy" id="53458"/>
    <lineage>
        <taxon>Bacteria</taxon>
        <taxon>Bacillati</taxon>
        <taxon>Actinomycetota</taxon>
        <taxon>Actinomycetes</taxon>
        <taxon>Micrococcales</taxon>
        <taxon>Intrasporangiaceae</taxon>
        <taxon>Janibacter</taxon>
    </lineage>
</organism>